<gene>
    <name evidence="2" type="ORF">SAMN02745674_02540</name>
</gene>
<dbReference type="NCBIfam" id="TIGR03357">
    <property type="entry name" value="VI_zyme"/>
    <property type="match status" value="1"/>
</dbReference>
<evidence type="ECO:0000313" key="2">
    <source>
        <dbReference type="EMBL" id="SKA22810.1"/>
    </source>
</evidence>
<dbReference type="AlphaFoldDB" id="A0A1T4S3D3"/>
<dbReference type="EMBL" id="FUXP01000013">
    <property type="protein sequence ID" value="SKA22810.1"/>
    <property type="molecule type" value="Genomic_DNA"/>
</dbReference>
<dbReference type="InterPro" id="IPR007048">
    <property type="entry name" value="IraD/Gp25-like"/>
</dbReference>
<organism evidence="2 3">
    <name type="scientific">Lysobacter spongiicola DSM 21749</name>
    <dbReference type="NCBI Taxonomy" id="1122188"/>
    <lineage>
        <taxon>Bacteria</taxon>
        <taxon>Pseudomonadati</taxon>
        <taxon>Pseudomonadota</taxon>
        <taxon>Gammaproteobacteria</taxon>
        <taxon>Lysobacterales</taxon>
        <taxon>Lysobacteraceae</taxon>
        <taxon>Novilysobacter</taxon>
    </lineage>
</organism>
<dbReference type="Proteomes" id="UP000190061">
    <property type="component" value="Unassembled WGS sequence"/>
</dbReference>
<dbReference type="Pfam" id="PF04965">
    <property type="entry name" value="GPW_gp25"/>
    <property type="match status" value="1"/>
</dbReference>
<evidence type="ECO:0000313" key="3">
    <source>
        <dbReference type="Proteomes" id="UP000190061"/>
    </source>
</evidence>
<dbReference type="PANTHER" id="PTHR38595">
    <property type="entry name" value="CYTOPLASMIC PROTEIN-RELATED"/>
    <property type="match status" value="1"/>
</dbReference>
<dbReference type="OrthoDB" id="119583at2"/>
<dbReference type="InterPro" id="IPR053176">
    <property type="entry name" value="T6SS_TssE1-like"/>
</dbReference>
<dbReference type="InterPro" id="IPR017737">
    <property type="entry name" value="TssE1-like"/>
</dbReference>
<dbReference type="Gene3D" id="3.10.450.40">
    <property type="match status" value="1"/>
</dbReference>
<dbReference type="STRING" id="1122188.SAMN02745674_02540"/>
<dbReference type="SUPFAM" id="SSF160719">
    <property type="entry name" value="gpW/gp25-like"/>
    <property type="match status" value="1"/>
</dbReference>
<feature type="domain" description="IraD/Gp25-like" evidence="1">
    <location>
        <begin position="33"/>
        <end position="133"/>
    </location>
</feature>
<dbReference type="PANTHER" id="PTHR38595:SF1">
    <property type="entry name" value="TYPE VI SECRETION SYSTEM COMPONENT TSSE1"/>
    <property type="match status" value="1"/>
</dbReference>
<keyword evidence="3" id="KW-1185">Reference proteome</keyword>
<reference evidence="2 3" key="1">
    <citation type="submission" date="2017-02" db="EMBL/GenBank/DDBJ databases">
        <authorList>
            <person name="Peterson S.W."/>
        </authorList>
    </citation>
    <scope>NUCLEOTIDE SEQUENCE [LARGE SCALE GENOMIC DNA]</scope>
    <source>
        <strain evidence="2 3">DSM 21749</strain>
    </source>
</reference>
<proteinExistence type="predicted"/>
<evidence type="ECO:0000259" key="1">
    <source>
        <dbReference type="Pfam" id="PF04965"/>
    </source>
</evidence>
<sequence length="162" mass="18145">MKGFEPSLLEKLFDDEPRRVATRESARPVSLEQYKDSVARDLEGLLNSRAAYGEQDLAAYPNCRRSMMTYGLRDFSAMSLANGHDRAAICRALEQAIARHESRLHDVRVRLDGNSRGVGGLHFSIHGLLDLQPAREAVSFDAMLQPNTLQYSISRMRRPAAA</sequence>
<dbReference type="RefSeq" id="WP_078759083.1">
    <property type="nucleotide sequence ID" value="NZ_FUXP01000013.1"/>
</dbReference>
<accession>A0A1T4S3D3</accession>
<name>A0A1T4S3D3_9GAMM</name>
<protein>
    <submittedName>
        <fullName evidence="2">Type VI secretion system protein ImpF</fullName>
    </submittedName>
</protein>